<dbReference type="EMBL" id="JAHRIQ010005455">
    <property type="protein sequence ID" value="MEQ2223059.1"/>
    <property type="molecule type" value="Genomic_DNA"/>
</dbReference>
<sequence>MLFWFLLPTFVCFRFSVSVLPPVSVLPLFLFRTQQTELWLLRKTSTMFNFIFNSSVTFGFPAAEKRFRTFKVYLLVLRLMIRSSCNTKAAWNKNKKLTYKTAHPK</sequence>
<evidence type="ECO:0000313" key="1">
    <source>
        <dbReference type="EMBL" id="MEQ2223059.1"/>
    </source>
</evidence>
<evidence type="ECO:0008006" key="3">
    <source>
        <dbReference type="Google" id="ProtNLM"/>
    </source>
</evidence>
<gene>
    <name evidence="1" type="ORF">ILYODFUR_032868</name>
</gene>
<keyword evidence="2" id="KW-1185">Reference proteome</keyword>
<dbReference type="Proteomes" id="UP001482620">
    <property type="component" value="Unassembled WGS sequence"/>
</dbReference>
<proteinExistence type="predicted"/>
<accession>A0ABV0SR41</accession>
<comment type="caution">
    <text evidence="1">The sequence shown here is derived from an EMBL/GenBank/DDBJ whole genome shotgun (WGS) entry which is preliminary data.</text>
</comment>
<reference evidence="1 2" key="1">
    <citation type="submission" date="2021-06" db="EMBL/GenBank/DDBJ databases">
        <authorList>
            <person name="Palmer J.M."/>
        </authorList>
    </citation>
    <scope>NUCLEOTIDE SEQUENCE [LARGE SCALE GENOMIC DNA]</scope>
    <source>
        <strain evidence="2">if_2019</strain>
        <tissue evidence="1">Muscle</tissue>
    </source>
</reference>
<organism evidence="1 2">
    <name type="scientific">Ilyodon furcidens</name>
    <name type="common">goldbreast splitfin</name>
    <dbReference type="NCBI Taxonomy" id="33524"/>
    <lineage>
        <taxon>Eukaryota</taxon>
        <taxon>Metazoa</taxon>
        <taxon>Chordata</taxon>
        <taxon>Craniata</taxon>
        <taxon>Vertebrata</taxon>
        <taxon>Euteleostomi</taxon>
        <taxon>Actinopterygii</taxon>
        <taxon>Neopterygii</taxon>
        <taxon>Teleostei</taxon>
        <taxon>Neoteleostei</taxon>
        <taxon>Acanthomorphata</taxon>
        <taxon>Ovalentaria</taxon>
        <taxon>Atherinomorphae</taxon>
        <taxon>Cyprinodontiformes</taxon>
        <taxon>Goodeidae</taxon>
        <taxon>Ilyodon</taxon>
    </lineage>
</organism>
<name>A0ABV0SR41_9TELE</name>
<evidence type="ECO:0000313" key="2">
    <source>
        <dbReference type="Proteomes" id="UP001482620"/>
    </source>
</evidence>
<protein>
    <recommendedName>
        <fullName evidence="3">Secreted protein</fullName>
    </recommendedName>
</protein>